<dbReference type="EnsemblPlants" id="Bo1g028370.1">
    <property type="protein sequence ID" value="Bo1g028370.1"/>
    <property type="gene ID" value="Bo1g028370"/>
</dbReference>
<name>A0A0D3A571_BRAOL</name>
<dbReference type="InterPro" id="IPR029063">
    <property type="entry name" value="SAM-dependent_MTases_sf"/>
</dbReference>
<protein>
    <recommendedName>
        <fullName evidence="2">Methyltransferase type 11 domain-containing protein</fullName>
    </recommendedName>
</protein>
<reference evidence="3" key="2">
    <citation type="submission" date="2015-03" db="UniProtKB">
        <authorList>
            <consortium name="EnsemblPlants"/>
        </authorList>
    </citation>
    <scope>IDENTIFICATION</scope>
</reference>
<evidence type="ECO:0000313" key="3">
    <source>
        <dbReference type="EnsemblPlants" id="Bo1g028370.1"/>
    </source>
</evidence>
<evidence type="ECO:0000259" key="2">
    <source>
        <dbReference type="Pfam" id="PF08241"/>
    </source>
</evidence>
<dbReference type="AlphaFoldDB" id="A0A0D3A571"/>
<feature type="domain" description="Methyltransferase type 11" evidence="2">
    <location>
        <begin position="38"/>
        <end position="133"/>
    </location>
</feature>
<dbReference type="STRING" id="109376.A0A0D3A571"/>
<evidence type="ECO:0000313" key="4">
    <source>
        <dbReference type="Proteomes" id="UP000032141"/>
    </source>
</evidence>
<dbReference type="GO" id="GO:0005634">
    <property type="term" value="C:nucleus"/>
    <property type="evidence" value="ECO:0007669"/>
    <property type="project" value="EnsemblPlants"/>
</dbReference>
<reference evidence="3 4" key="1">
    <citation type="journal article" date="2014" name="Genome Biol.">
        <title>Transcriptome and methylome profiling reveals relics of genome dominance in the mesopolyploid Brassica oleracea.</title>
        <authorList>
            <person name="Parkin I.A."/>
            <person name="Koh C."/>
            <person name="Tang H."/>
            <person name="Robinson S.J."/>
            <person name="Kagale S."/>
            <person name="Clarke W.E."/>
            <person name="Town C.D."/>
            <person name="Nixon J."/>
            <person name="Krishnakumar V."/>
            <person name="Bidwell S.L."/>
            <person name="Denoeud F."/>
            <person name="Belcram H."/>
            <person name="Links M.G."/>
            <person name="Just J."/>
            <person name="Clarke C."/>
            <person name="Bender T."/>
            <person name="Huebert T."/>
            <person name="Mason A.S."/>
            <person name="Pires J.C."/>
            <person name="Barker G."/>
            <person name="Moore J."/>
            <person name="Walley P.G."/>
            <person name="Manoli S."/>
            <person name="Batley J."/>
            <person name="Edwards D."/>
            <person name="Nelson M.N."/>
            <person name="Wang X."/>
            <person name="Paterson A.H."/>
            <person name="King G."/>
            <person name="Bancroft I."/>
            <person name="Chalhoub B."/>
            <person name="Sharpe A.G."/>
        </authorList>
    </citation>
    <scope>NUCLEOTIDE SEQUENCE</scope>
    <source>
        <strain evidence="3 4">cv. TO1000</strain>
    </source>
</reference>
<keyword evidence="4" id="KW-1185">Reference proteome</keyword>
<sequence>MSVVEYEADIYLDARPTYPADWYSKLAALSHHHHLAWDAGTGNGQAATGIAEHYDRVIATDVSETMINLGKPHRKVTYHHTPSSMTEDEMVDLIGGENSVDLITVATAVHWFDLPRFYAIAKRLLRKPGGIIAVWSYTTEMAVSPEFDPVMARFTEKALPYFKFPECQYVVDGYKSLPFPFESVGLGSEGKPMELEIKRTVSFEGFLRMVRSWSAIGAAKEKGVELLSEDVVKELEMAWGGSELVRTIVYKTFMLAGTPCPRFNLRISWHLTSHESRVTSHESHPICPMNKTSSSYGPPLAK</sequence>
<dbReference type="InterPro" id="IPR013216">
    <property type="entry name" value="Methyltransf_11"/>
</dbReference>
<dbReference type="FunFam" id="3.40.50.150:FF:000262">
    <property type="entry name" value="S-adenosyl-L-methionine-dependent methyltransferases superfamily protein"/>
    <property type="match status" value="1"/>
</dbReference>
<accession>A0A0D3A571</accession>
<dbReference type="Gramene" id="Bo1g028370.1">
    <property type="protein sequence ID" value="Bo1g028370.1"/>
    <property type="gene ID" value="Bo1g028370"/>
</dbReference>
<dbReference type="GO" id="GO:0008757">
    <property type="term" value="F:S-adenosylmethionine-dependent methyltransferase activity"/>
    <property type="evidence" value="ECO:0007669"/>
    <property type="project" value="InterPro"/>
</dbReference>
<feature type="region of interest" description="Disordered" evidence="1">
    <location>
        <begin position="280"/>
        <end position="302"/>
    </location>
</feature>
<organism evidence="3 4">
    <name type="scientific">Brassica oleracea var. oleracea</name>
    <dbReference type="NCBI Taxonomy" id="109376"/>
    <lineage>
        <taxon>Eukaryota</taxon>
        <taxon>Viridiplantae</taxon>
        <taxon>Streptophyta</taxon>
        <taxon>Embryophyta</taxon>
        <taxon>Tracheophyta</taxon>
        <taxon>Spermatophyta</taxon>
        <taxon>Magnoliopsida</taxon>
        <taxon>eudicotyledons</taxon>
        <taxon>Gunneridae</taxon>
        <taxon>Pentapetalae</taxon>
        <taxon>rosids</taxon>
        <taxon>malvids</taxon>
        <taxon>Brassicales</taxon>
        <taxon>Brassicaceae</taxon>
        <taxon>Brassiceae</taxon>
        <taxon>Brassica</taxon>
    </lineage>
</organism>
<dbReference type="PANTHER" id="PTHR44575:SF3">
    <property type="entry name" value="S-ADENOSYL-L-METHIONINE-DEPENDENT METHYLTRANSFERASES SUPERFAMILY PROTEIN"/>
    <property type="match status" value="1"/>
</dbReference>
<dbReference type="eggNOG" id="KOG3010">
    <property type="taxonomic scope" value="Eukaryota"/>
</dbReference>
<dbReference type="CDD" id="cd02440">
    <property type="entry name" value="AdoMet_MTases"/>
    <property type="match status" value="1"/>
</dbReference>
<evidence type="ECO:0000256" key="1">
    <source>
        <dbReference type="SAM" id="MobiDB-lite"/>
    </source>
</evidence>
<dbReference type="PANTHER" id="PTHR44575">
    <property type="entry name" value="OS01G0589200 PROTEIN"/>
    <property type="match status" value="1"/>
</dbReference>
<proteinExistence type="predicted"/>
<dbReference type="Pfam" id="PF08241">
    <property type="entry name" value="Methyltransf_11"/>
    <property type="match status" value="1"/>
</dbReference>
<dbReference type="HOGENOM" id="CLU_049344_5_0_1"/>
<dbReference type="Proteomes" id="UP000032141">
    <property type="component" value="Chromosome C1"/>
</dbReference>
<dbReference type="SUPFAM" id="SSF53335">
    <property type="entry name" value="S-adenosyl-L-methionine-dependent methyltransferases"/>
    <property type="match status" value="1"/>
</dbReference>
<dbReference type="Gene3D" id="3.40.50.150">
    <property type="entry name" value="Vaccinia Virus protein VP39"/>
    <property type="match status" value="1"/>
</dbReference>
<dbReference type="OMA" id="QYVFDGY"/>
<dbReference type="GO" id="GO:0005737">
    <property type="term" value="C:cytoplasm"/>
    <property type="evidence" value="ECO:0007669"/>
    <property type="project" value="EnsemblPlants"/>
</dbReference>